<protein>
    <submittedName>
        <fullName evidence="1">Uncharacterized protein</fullName>
    </submittedName>
</protein>
<accession>A0A3N7G2L4</accession>
<evidence type="ECO:0000313" key="1">
    <source>
        <dbReference type="EMBL" id="RQP01424.1"/>
    </source>
</evidence>
<dbReference type="Proteomes" id="UP000006729">
    <property type="component" value="Chromosome 16"/>
</dbReference>
<proteinExistence type="predicted"/>
<name>A0A3N7G2L4_POPTR</name>
<gene>
    <name evidence="1" type="ORF">POPTR_016G067050</name>
</gene>
<keyword evidence="2" id="KW-1185">Reference proteome</keyword>
<reference evidence="1 2" key="1">
    <citation type="journal article" date="2006" name="Science">
        <title>The genome of black cottonwood, Populus trichocarpa (Torr. &amp; Gray).</title>
        <authorList>
            <person name="Tuskan G.A."/>
            <person name="Difazio S."/>
            <person name="Jansson S."/>
            <person name="Bohlmann J."/>
            <person name="Grigoriev I."/>
            <person name="Hellsten U."/>
            <person name="Putnam N."/>
            <person name="Ralph S."/>
            <person name="Rombauts S."/>
            <person name="Salamov A."/>
            <person name="Schein J."/>
            <person name="Sterck L."/>
            <person name="Aerts A."/>
            <person name="Bhalerao R.R."/>
            <person name="Bhalerao R.P."/>
            <person name="Blaudez D."/>
            <person name="Boerjan W."/>
            <person name="Brun A."/>
            <person name="Brunner A."/>
            <person name="Busov V."/>
            <person name="Campbell M."/>
            <person name="Carlson J."/>
            <person name="Chalot M."/>
            <person name="Chapman J."/>
            <person name="Chen G.L."/>
            <person name="Cooper D."/>
            <person name="Coutinho P.M."/>
            <person name="Couturier J."/>
            <person name="Covert S."/>
            <person name="Cronk Q."/>
            <person name="Cunningham R."/>
            <person name="Davis J."/>
            <person name="Degroeve S."/>
            <person name="Dejardin A."/>
            <person name="Depamphilis C."/>
            <person name="Detter J."/>
            <person name="Dirks B."/>
            <person name="Dubchak I."/>
            <person name="Duplessis S."/>
            <person name="Ehlting J."/>
            <person name="Ellis B."/>
            <person name="Gendler K."/>
            <person name="Goodstein D."/>
            <person name="Gribskov M."/>
            <person name="Grimwood J."/>
            <person name="Groover A."/>
            <person name="Gunter L."/>
            <person name="Hamberger B."/>
            <person name="Heinze B."/>
            <person name="Helariutta Y."/>
            <person name="Henrissat B."/>
            <person name="Holligan D."/>
            <person name="Holt R."/>
            <person name="Huang W."/>
            <person name="Islam-Faridi N."/>
            <person name="Jones S."/>
            <person name="Jones-Rhoades M."/>
            <person name="Jorgensen R."/>
            <person name="Joshi C."/>
            <person name="Kangasjarvi J."/>
            <person name="Karlsson J."/>
            <person name="Kelleher C."/>
            <person name="Kirkpatrick R."/>
            <person name="Kirst M."/>
            <person name="Kohler A."/>
            <person name="Kalluri U."/>
            <person name="Larimer F."/>
            <person name="Leebens-Mack J."/>
            <person name="Leple J.C."/>
            <person name="Locascio P."/>
            <person name="Lou Y."/>
            <person name="Lucas S."/>
            <person name="Martin F."/>
            <person name="Montanini B."/>
            <person name="Napoli C."/>
            <person name="Nelson D.R."/>
            <person name="Nelson C."/>
            <person name="Nieminen K."/>
            <person name="Nilsson O."/>
            <person name="Pereda V."/>
            <person name="Peter G."/>
            <person name="Philippe R."/>
            <person name="Pilate G."/>
            <person name="Poliakov A."/>
            <person name="Razumovskaya J."/>
            <person name="Richardson P."/>
            <person name="Rinaldi C."/>
            <person name="Ritland K."/>
            <person name="Rouze P."/>
            <person name="Ryaboy D."/>
            <person name="Schmutz J."/>
            <person name="Schrader J."/>
            <person name="Segerman B."/>
            <person name="Shin H."/>
            <person name="Siddiqui A."/>
            <person name="Sterky F."/>
            <person name="Terry A."/>
            <person name="Tsai C.J."/>
            <person name="Uberbacher E."/>
            <person name="Unneberg P."/>
            <person name="Vahala J."/>
            <person name="Wall K."/>
            <person name="Wessler S."/>
            <person name="Yang G."/>
            <person name="Yin T."/>
            <person name="Douglas C."/>
            <person name="Marra M."/>
            <person name="Sandberg G."/>
            <person name="Van de Peer Y."/>
            <person name="Rokhsar D."/>
        </authorList>
    </citation>
    <scope>NUCLEOTIDE SEQUENCE [LARGE SCALE GENOMIC DNA]</scope>
    <source>
        <strain evidence="2">cv. Nisqually</strain>
    </source>
</reference>
<dbReference type="AlphaFoldDB" id="A0A3N7G2L4"/>
<sequence length="52" mass="6023">MMLWKLSCNPQDILWSIKFSILKDTPTQQRILMLLRYKNTCQPATALKGGLN</sequence>
<evidence type="ECO:0000313" key="2">
    <source>
        <dbReference type="Proteomes" id="UP000006729"/>
    </source>
</evidence>
<dbReference type="EMBL" id="CM009305">
    <property type="protein sequence ID" value="RQP01424.1"/>
    <property type="molecule type" value="Genomic_DNA"/>
</dbReference>
<dbReference type="InParanoid" id="A0A3N7G2L4"/>
<organism evidence="1 2">
    <name type="scientific">Populus trichocarpa</name>
    <name type="common">Western balsam poplar</name>
    <name type="synonym">Populus balsamifera subsp. trichocarpa</name>
    <dbReference type="NCBI Taxonomy" id="3694"/>
    <lineage>
        <taxon>Eukaryota</taxon>
        <taxon>Viridiplantae</taxon>
        <taxon>Streptophyta</taxon>
        <taxon>Embryophyta</taxon>
        <taxon>Tracheophyta</taxon>
        <taxon>Spermatophyta</taxon>
        <taxon>Magnoliopsida</taxon>
        <taxon>eudicotyledons</taxon>
        <taxon>Gunneridae</taxon>
        <taxon>Pentapetalae</taxon>
        <taxon>rosids</taxon>
        <taxon>fabids</taxon>
        <taxon>Malpighiales</taxon>
        <taxon>Salicaceae</taxon>
        <taxon>Saliceae</taxon>
        <taxon>Populus</taxon>
    </lineage>
</organism>